<feature type="domain" description="Glycosyl hydrolase family 13 catalytic" evidence="9">
    <location>
        <begin position="22"/>
        <end position="449"/>
    </location>
</feature>
<keyword evidence="6" id="KW-0462">Maltose metabolism</keyword>
<dbReference type="GO" id="GO:0005987">
    <property type="term" value="P:sucrose catabolic process"/>
    <property type="evidence" value="ECO:0007669"/>
    <property type="project" value="TreeGrafter"/>
</dbReference>
<dbReference type="InterPro" id="IPR045857">
    <property type="entry name" value="O16G_dom_2"/>
</dbReference>
<evidence type="ECO:0000256" key="6">
    <source>
        <dbReference type="ARBA" id="ARBA00026248"/>
    </source>
</evidence>
<sequence>MYKSTKTPNHKHLWWKEAVFYQIYPASFKDSNADGWGDIPGLISKLPYVRSLGVDVVWLSPMYESPQADMGYDISNYEAVYAPYGTIEDVDELVKACHDLGMKFMLDLVINHTSDQHAWFNESRSSKTNPKRDWYIWRPARYDEKGERIPPTNWRSYFAGNTWTWDETTQEYYLHIYSPSQPDLNWENPECRKAVYASAMHFWLARGIDGFRVDTVNKYSKDTSFPDAPITDPTTWIQAAPQFWCNGPRVHEFIKEMKTTVLDHYHTFDGGPIVTVGELSMAPNPLTVLEYVSAARGELDMVFQFDMVGLGQGKHFDGKYDFLPWELSTLESIVEKWQTFIDDTDSWTTVFSENHDSGRSVSRWGSDDPLWRDKSAKMLTLMQIAQSGTLFLYQGQEIGMVNAPKDWPIEEYKDIEAQNLYKEAIERGDQDRIQRLVHGLQLMGRDNARLPMQWDGSANAGFSAAEKTWMRVHDLYREINVEKQEADAHSVLQFWKKMLRLRKEYSDVFIYGRFELLSERDENLFVFRKIGEGKRNAVACLNFSQNVRMLGSYGSVVENMKVLVSTYGEGLGRELKPFEGRIYVDQ</sequence>
<dbReference type="FunFam" id="3.20.20.80:FF:000087">
    <property type="entry name" value="Oligo-1,6-glucosidase IMA1"/>
    <property type="match status" value="1"/>
</dbReference>
<proteinExistence type="inferred from homology"/>
<protein>
    <recommendedName>
        <fullName evidence="8">Alpha-glucosidase</fullName>
        <ecNumber evidence="3">3.2.1.20</ecNumber>
    </recommendedName>
    <alternativeName>
        <fullName evidence="7">Maltase</fullName>
    </alternativeName>
</protein>
<evidence type="ECO:0000256" key="8">
    <source>
        <dbReference type="ARBA" id="ARBA00073730"/>
    </source>
</evidence>
<evidence type="ECO:0000256" key="3">
    <source>
        <dbReference type="ARBA" id="ARBA00012741"/>
    </source>
</evidence>
<dbReference type="EMBL" id="KV744890">
    <property type="protein sequence ID" value="OCK82364.1"/>
    <property type="molecule type" value="Genomic_DNA"/>
</dbReference>
<dbReference type="Gene3D" id="3.20.20.80">
    <property type="entry name" value="Glycosidases"/>
    <property type="match status" value="1"/>
</dbReference>
<dbReference type="InterPro" id="IPR013780">
    <property type="entry name" value="Glyco_hydro_b"/>
</dbReference>
<keyword evidence="5" id="KW-0326">Glycosidase</keyword>
<evidence type="ECO:0000256" key="1">
    <source>
        <dbReference type="ARBA" id="ARBA00001657"/>
    </source>
</evidence>
<dbReference type="SUPFAM" id="SSF51445">
    <property type="entry name" value="(Trans)glycosidases"/>
    <property type="match status" value="1"/>
</dbReference>
<dbReference type="AlphaFoldDB" id="A0A8E2JH39"/>
<dbReference type="GO" id="GO:0004574">
    <property type="term" value="F:oligo-1,6-glucosidase activity"/>
    <property type="evidence" value="ECO:0007669"/>
    <property type="project" value="TreeGrafter"/>
</dbReference>
<keyword evidence="4 10" id="KW-0378">Hydrolase</keyword>
<evidence type="ECO:0000256" key="4">
    <source>
        <dbReference type="ARBA" id="ARBA00022801"/>
    </source>
</evidence>
<dbReference type="SMART" id="SM00642">
    <property type="entry name" value="Aamy"/>
    <property type="match status" value="1"/>
</dbReference>
<evidence type="ECO:0000313" key="11">
    <source>
        <dbReference type="Proteomes" id="UP000250266"/>
    </source>
</evidence>
<gene>
    <name evidence="10" type="ORF">K432DRAFT_324370</name>
</gene>
<evidence type="ECO:0000256" key="7">
    <source>
        <dbReference type="ARBA" id="ARBA00041343"/>
    </source>
</evidence>
<dbReference type="Pfam" id="PF00128">
    <property type="entry name" value="Alpha-amylase"/>
    <property type="match status" value="1"/>
</dbReference>
<evidence type="ECO:0000259" key="9">
    <source>
        <dbReference type="SMART" id="SM00642"/>
    </source>
</evidence>
<dbReference type="EC" id="3.2.1.20" evidence="3"/>
<comment type="catalytic activity">
    <reaction evidence="1">
        <text>Hydrolysis of terminal, non-reducing (1-&gt;4)-linked alpha-D-glucose residues with release of alpha-D-glucose.</text>
        <dbReference type="EC" id="3.2.1.20"/>
    </reaction>
</comment>
<evidence type="ECO:0000256" key="2">
    <source>
        <dbReference type="ARBA" id="ARBA00008061"/>
    </source>
</evidence>
<evidence type="ECO:0000313" key="10">
    <source>
        <dbReference type="EMBL" id="OCK82364.1"/>
    </source>
</evidence>
<dbReference type="InterPro" id="IPR006047">
    <property type="entry name" value="GH13_cat_dom"/>
</dbReference>
<dbReference type="GO" id="GO:0033934">
    <property type="term" value="F:glucan 1,4-alpha-maltotriohydrolase activity"/>
    <property type="evidence" value="ECO:0007669"/>
    <property type="project" value="TreeGrafter"/>
</dbReference>
<dbReference type="Gene3D" id="3.90.400.10">
    <property type="entry name" value="Oligo-1,6-glucosidase, Domain 2"/>
    <property type="match status" value="1"/>
</dbReference>
<dbReference type="PANTHER" id="PTHR10357">
    <property type="entry name" value="ALPHA-AMYLASE FAMILY MEMBER"/>
    <property type="match status" value="1"/>
</dbReference>
<dbReference type="OrthoDB" id="1740265at2759"/>
<reference evidence="10 11" key="1">
    <citation type="journal article" date="2016" name="Nat. Commun.">
        <title>Ectomycorrhizal ecology is imprinted in the genome of the dominant symbiotic fungus Cenococcum geophilum.</title>
        <authorList>
            <consortium name="DOE Joint Genome Institute"/>
            <person name="Peter M."/>
            <person name="Kohler A."/>
            <person name="Ohm R.A."/>
            <person name="Kuo A."/>
            <person name="Krutzmann J."/>
            <person name="Morin E."/>
            <person name="Arend M."/>
            <person name="Barry K.W."/>
            <person name="Binder M."/>
            <person name="Choi C."/>
            <person name="Clum A."/>
            <person name="Copeland A."/>
            <person name="Grisel N."/>
            <person name="Haridas S."/>
            <person name="Kipfer T."/>
            <person name="LaButti K."/>
            <person name="Lindquist E."/>
            <person name="Lipzen A."/>
            <person name="Maire R."/>
            <person name="Meier B."/>
            <person name="Mihaltcheva S."/>
            <person name="Molinier V."/>
            <person name="Murat C."/>
            <person name="Poggeler S."/>
            <person name="Quandt C.A."/>
            <person name="Sperisen C."/>
            <person name="Tritt A."/>
            <person name="Tisserant E."/>
            <person name="Crous P.W."/>
            <person name="Henrissat B."/>
            <person name="Nehls U."/>
            <person name="Egli S."/>
            <person name="Spatafora J.W."/>
            <person name="Grigoriev I.V."/>
            <person name="Martin F.M."/>
        </authorList>
    </citation>
    <scope>NUCLEOTIDE SEQUENCE [LARGE SCALE GENOMIC DNA]</scope>
    <source>
        <strain evidence="10 11">CBS 459.81</strain>
    </source>
</reference>
<dbReference type="GO" id="GO:0000025">
    <property type="term" value="P:maltose catabolic process"/>
    <property type="evidence" value="ECO:0007669"/>
    <property type="project" value="TreeGrafter"/>
</dbReference>
<dbReference type="FunFam" id="3.20.20.80:FF:000064">
    <property type="entry name" value="Oligo-1,6-glucosidase"/>
    <property type="match status" value="1"/>
</dbReference>
<evidence type="ECO:0000256" key="5">
    <source>
        <dbReference type="ARBA" id="ARBA00023295"/>
    </source>
</evidence>
<name>A0A8E2JH39_9PEZI</name>
<dbReference type="GO" id="GO:0004556">
    <property type="term" value="F:alpha-amylase activity"/>
    <property type="evidence" value="ECO:0007669"/>
    <property type="project" value="TreeGrafter"/>
</dbReference>
<dbReference type="GO" id="GO:0004558">
    <property type="term" value="F:alpha-1,4-glucosidase activity"/>
    <property type="evidence" value="ECO:0007669"/>
    <property type="project" value="UniProtKB-EC"/>
</dbReference>
<dbReference type="Proteomes" id="UP000250266">
    <property type="component" value="Unassembled WGS sequence"/>
</dbReference>
<dbReference type="FunFam" id="3.90.400.10:FF:000003">
    <property type="entry name" value="Probable alpha-glucosidase (Maltase)"/>
    <property type="match status" value="1"/>
</dbReference>
<dbReference type="PANTHER" id="PTHR10357:SF222">
    <property type="entry name" value="MALTASE MALT (AFU_ORTHOLOGUE AFUA_8G07070)"/>
    <property type="match status" value="1"/>
</dbReference>
<organism evidence="10 11">
    <name type="scientific">Lepidopterella palustris CBS 459.81</name>
    <dbReference type="NCBI Taxonomy" id="1314670"/>
    <lineage>
        <taxon>Eukaryota</taxon>
        <taxon>Fungi</taxon>
        <taxon>Dikarya</taxon>
        <taxon>Ascomycota</taxon>
        <taxon>Pezizomycotina</taxon>
        <taxon>Dothideomycetes</taxon>
        <taxon>Pleosporomycetidae</taxon>
        <taxon>Mytilinidiales</taxon>
        <taxon>Argynnaceae</taxon>
        <taxon>Lepidopterella</taxon>
    </lineage>
</organism>
<accession>A0A8E2JH39</accession>
<dbReference type="CDD" id="cd11333">
    <property type="entry name" value="AmyAc_SI_OligoGlu_DGase"/>
    <property type="match status" value="1"/>
</dbReference>
<comment type="similarity">
    <text evidence="2">Belongs to the glycosyl hydrolase 13 family.</text>
</comment>
<dbReference type="GO" id="GO:0004575">
    <property type="term" value="F:sucrose alpha-glucosidase activity"/>
    <property type="evidence" value="ECO:0007669"/>
    <property type="project" value="TreeGrafter"/>
</dbReference>
<keyword evidence="11" id="KW-1185">Reference proteome</keyword>
<dbReference type="Gene3D" id="2.60.40.1180">
    <property type="entry name" value="Golgi alpha-mannosidase II"/>
    <property type="match status" value="1"/>
</dbReference>
<dbReference type="InterPro" id="IPR017853">
    <property type="entry name" value="GH"/>
</dbReference>